<sequence length="673" mass="77506">MSSLDYLDLCRLCLVKDRVSVPIFEGEGDVRQIFLKIAACLPVKLTREDKLPKKICDDCVYKVELFYQFWNTTANAEKQLLQWLGEVSLEDKQGYVTNVLNTSVMKQEQNSENRLDGNVMQQVGEHQNNMGMAMMDNMGLGIPMMISSANQQQITSVPMDTSSNTVQTVQAVPGPSSQTTHNQIPQNQTSTTQQEDEEESSEDDENSDEDCDGDEGLPVKEESEEDPSNRTIEPTTFVNVSLACDEAGPSGLQQQKISDMPEMPIPQPTDGDPKSGEEPVLRQQRNPERNSSYCLIAADKPSGKGSTQTTTSNLKHTESEKIKESQRRNSSTDSEYDSENSRNARRNSRKSKINVQTSSRKREAESIASRKDEVEVDQVLDKIKNTCPFCEKHFDNAKKVENHVTYVHRKPYKCDMCKRACHTARALEEHKMIHRPDYFFECKICHVKYKSEDSLKRHNMRTHSDYESKYVCEHCGRSYKLKIDLTHHMKRSHASELQICRFCGKEVKNVKGHEWRHQKRTKEVKYEHTCHLCRKKFLHRSRLDNHLRLHEKGFKCEECGKEYRGTRELMSHRRFKHGQAKILTCVLCQKAFPSSSNFYQHVLTHAGIRPYKCDVCEEDFTQRSSLLRHRRHHPGPLPPLHSTHPQIAELARSYLQKLQNNQIDKSCVLDARL</sequence>
<dbReference type="AlphaFoldDB" id="A0A6P3UWN8"/>
<dbReference type="SUPFAM" id="SSF57716">
    <property type="entry name" value="Glucocorticoid receptor-like (DNA-binding domain)"/>
    <property type="match status" value="1"/>
</dbReference>
<dbReference type="OrthoDB" id="6077919at2759"/>
<evidence type="ECO:0000256" key="6">
    <source>
        <dbReference type="PROSITE-ProRule" id="PRU01263"/>
    </source>
</evidence>
<evidence type="ECO:0000256" key="1">
    <source>
        <dbReference type="ARBA" id="ARBA00022723"/>
    </source>
</evidence>
<feature type="compositionally biased region" description="Basic residues" evidence="7">
    <location>
        <begin position="343"/>
        <end position="352"/>
    </location>
</feature>
<feature type="domain" description="C2H2-type" evidence="8">
    <location>
        <begin position="554"/>
        <end position="582"/>
    </location>
</feature>
<feature type="domain" description="C2H2-type" evidence="8">
    <location>
        <begin position="583"/>
        <end position="610"/>
    </location>
</feature>
<feature type="domain" description="C2H2-type" evidence="8">
    <location>
        <begin position="611"/>
        <end position="638"/>
    </location>
</feature>
<feature type="compositionally biased region" description="Acidic residues" evidence="7">
    <location>
        <begin position="194"/>
        <end position="215"/>
    </location>
</feature>
<dbReference type="Gene3D" id="3.30.160.60">
    <property type="entry name" value="Classic Zinc Finger"/>
    <property type="match status" value="5"/>
</dbReference>
<keyword evidence="2" id="KW-0677">Repeat</keyword>
<dbReference type="RefSeq" id="XP_012242786.1">
    <property type="nucleotide sequence ID" value="XM_012387363.3"/>
</dbReference>
<name>A0A6P3UWN8_BOMIM</name>
<keyword evidence="10" id="KW-1185">Reference proteome</keyword>
<dbReference type="SUPFAM" id="SSF57667">
    <property type="entry name" value="beta-beta-alpha zinc fingers"/>
    <property type="match status" value="4"/>
</dbReference>
<dbReference type="GeneID" id="100743982"/>
<feature type="region of interest" description="Disordered" evidence="7">
    <location>
        <begin position="260"/>
        <end position="373"/>
    </location>
</feature>
<feature type="binding site" evidence="6">
    <location>
        <position position="59"/>
    </location>
    <ligand>
        <name>Zn(2+)</name>
        <dbReference type="ChEBI" id="CHEBI:29105"/>
    </ligand>
</feature>
<dbReference type="GO" id="GO:0008270">
    <property type="term" value="F:zinc ion binding"/>
    <property type="evidence" value="ECO:0007669"/>
    <property type="project" value="UniProtKB-UniRule"/>
</dbReference>
<dbReference type="Proteomes" id="UP000515180">
    <property type="component" value="Unplaced"/>
</dbReference>
<dbReference type="PROSITE" id="PS50157">
    <property type="entry name" value="ZINC_FINGER_C2H2_2"/>
    <property type="match status" value="7"/>
</dbReference>
<keyword evidence="3 5" id="KW-0863">Zinc-finger</keyword>
<dbReference type="Pfam" id="PF07776">
    <property type="entry name" value="zf-AD"/>
    <property type="match status" value="1"/>
</dbReference>
<evidence type="ECO:0000256" key="5">
    <source>
        <dbReference type="PROSITE-ProRule" id="PRU00042"/>
    </source>
</evidence>
<evidence type="ECO:0000256" key="3">
    <source>
        <dbReference type="ARBA" id="ARBA00022771"/>
    </source>
</evidence>
<evidence type="ECO:0000259" key="8">
    <source>
        <dbReference type="PROSITE" id="PS50157"/>
    </source>
</evidence>
<dbReference type="PANTHER" id="PTHR24379:SF127">
    <property type="entry name" value="BLOODY FINGERS-RELATED"/>
    <property type="match status" value="1"/>
</dbReference>
<keyword evidence="4 6" id="KW-0862">Zinc</keyword>
<keyword evidence="1 6" id="KW-0479">Metal-binding</keyword>
<dbReference type="GO" id="GO:0000981">
    <property type="term" value="F:DNA-binding transcription factor activity, RNA polymerase II-specific"/>
    <property type="evidence" value="ECO:0007669"/>
    <property type="project" value="TreeGrafter"/>
</dbReference>
<dbReference type="FunFam" id="3.30.160.60:FF:002343">
    <property type="entry name" value="Zinc finger protein 33A"/>
    <property type="match status" value="1"/>
</dbReference>
<dbReference type="PROSITE" id="PS00028">
    <property type="entry name" value="ZINC_FINGER_C2H2_1"/>
    <property type="match status" value="8"/>
</dbReference>
<feature type="compositionally biased region" description="Polar residues" evidence="7">
    <location>
        <begin position="158"/>
        <end position="193"/>
    </location>
</feature>
<feature type="compositionally biased region" description="Basic and acidic residues" evidence="7">
    <location>
        <begin position="360"/>
        <end position="373"/>
    </location>
</feature>
<dbReference type="SMART" id="SM00868">
    <property type="entry name" value="zf-AD"/>
    <property type="match status" value="1"/>
</dbReference>
<evidence type="ECO:0000313" key="10">
    <source>
        <dbReference type="Proteomes" id="UP000515180"/>
    </source>
</evidence>
<feature type="domain" description="ZAD" evidence="9">
    <location>
        <begin position="8"/>
        <end position="83"/>
    </location>
</feature>
<dbReference type="InterPro" id="IPR012934">
    <property type="entry name" value="Znf_AD"/>
</dbReference>
<feature type="domain" description="C2H2-type" evidence="8">
    <location>
        <begin position="470"/>
        <end position="498"/>
    </location>
</feature>
<feature type="compositionally biased region" description="Basic and acidic residues" evidence="7">
    <location>
        <begin position="315"/>
        <end position="327"/>
    </location>
</feature>
<evidence type="ECO:0000256" key="2">
    <source>
        <dbReference type="ARBA" id="ARBA00022737"/>
    </source>
</evidence>
<evidence type="ECO:0000256" key="4">
    <source>
        <dbReference type="ARBA" id="ARBA00022833"/>
    </source>
</evidence>
<proteinExistence type="predicted"/>
<feature type="compositionally biased region" description="Basic and acidic residues" evidence="7">
    <location>
        <begin position="271"/>
        <end position="288"/>
    </location>
</feature>
<gene>
    <name evidence="11" type="primary">LOC100743982</name>
</gene>
<dbReference type="Pfam" id="PF00096">
    <property type="entry name" value="zf-C2H2"/>
    <property type="match status" value="3"/>
</dbReference>
<evidence type="ECO:0000256" key="7">
    <source>
        <dbReference type="SAM" id="MobiDB-lite"/>
    </source>
</evidence>
<feature type="binding site" evidence="6">
    <location>
        <position position="56"/>
    </location>
    <ligand>
        <name>Zn(2+)</name>
        <dbReference type="ChEBI" id="CHEBI:29105"/>
    </ligand>
</feature>
<feature type="binding site" evidence="6">
    <location>
        <position position="10"/>
    </location>
    <ligand>
        <name>Zn(2+)</name>
        <dbReference type="ChEBI" id="CHEBI:29105"/>
    </ligand>
</feature>
<feature type="domain" description="C2H2-type" evidence="8">
    <location>
        <begin position="412"/>
        <end position="439"/>
    </location>
</feature>
<dbReference type="SMART" id="SM00355">
    <property type="entry name" value="ZnF_C2H2"/>
    <property type="match status" value="8"/>
</dbReference>
<protein>
    <submittedName>
        <fullName evidence="11">Zinc finger protein 69 homolog isoform X5</fullName>
    </submittedName>
</protein>
<dbReference type="GO" id="GO:0005634">
    <property type="term" value="C:nucleus"/>
    <property type="evidence" value="ECO:0007669"/>
    <property type="project" value="InterPro"/>
</dbReference>
<feature type="domain" description="C2H2-type" evidence="8">
    <location>
        <begin position="440"/>
        <end position="468"/>
    </location>
</feature>
<dbReference type="InterPro" id="IPR013087">
    <property type="entry name" value="Znf_C2H2_type"/>
</dbReference>
<dbReference type="GO" id="GO:0000977">
    <property type="term" value="F:RNA polymerase II transcription regulatory region sequence-specific DNA binding"/>
    <property type="evidence" value="ECO:0007669"/>
    <property type="project" value="TreeGrafter"/>
</dbReference>
<organism evidence="10 11">
    <name type="scientific">Bombus impatiens</name>
    <name type="common">Bumblebee</name>
    <dbReference type="NCBI Taxonomy" id="132113"/>
    <lineage>
        <taxon>Eukaryota</taxon>
        <taxon>Metazoa</taxon>
        <taxon>Ecdysozoa</taxon>
        <taxon>Arthropoda</taxon>
        <taxon>Hexapoda</taxon>
        <taxon>Insecta</taxon>
        <taxon>Pterygota</taxon>
        <taxon>Neoptera</taxon>
        <taxon>Endopterygota</taxon>
        <taxon>Hymenoptera</taxon>
        <taxon>Apocrita</taxon>
        <taxon>Aculeata</taxon>
        <taxon>Apoidea</taxon>
        <taxon>Anthophila</taxon>
        <taxon>Apidae</taxon>
        <taxon>Bombus</taxon>
        <taxon>Pyrobombus</taxon>
    </lineage>
</organism>
<evidence type="ECO:0000313" key="11">
    <source>
        <dbReference type="RefSeq" id="XP_012242786.1"/>
    </source>
</evidence>
<feature type="binding site" evidence="6">
    <location>
        <position position="13"/>
    </location>
    <ligand>
        <name>Zn(2+)</name>
        <dbReference type="ChEBI" id="CHEBI:29105"/>
    </ligand>
</feature>
<reference evidence="11" key="1">
    <citation type="submission" date="2025-08" db="UniProtKB">
        <authorList>
            <consortium name="RefSeq"/>
        </authorList>
    </citation>
    <scope>IDENTIFICATION</scope>
</reference>
<dbReference type="InterPro" id="IPR036236">
    <property type="entry name" value="Znf_C2H2_sf"/>
</dbReference>
<feature type="region of interest" description="Disordered" evidence="7">
    <location>
        <begin position="158"/>
        <end position="234"/>
    </location>
</feature>
<feature type="domain" description="C2H2-type" evidence="8">
    <location>
        <begin position="528"/>
        <end position="550"/>
    </location>
</feature>
<accession>A0A6P3UWN8</accession>
<dbReference type="PROSITE" id="PS51915">
    <property type="entry name" value="ZAD"/>
    <property type="match status" value="1"/>
</dbReference>
<dbReference type="PANTHER" id="PTHR24379">
    <property type="entry name" value="KRAB AND ZINC FINGER DOMAIN-CONTAINING"/>
    <property type="match status" value="1"/>
</dbReference>
<evidence type="ECO:0000259" key="9">
    <source>
        <dbReference type="PROSITE" id="PS51915"/>
    </source>
</evidence>
<dbReference type="Gene3D" id="3.40.1800.20">
    <property type="match status" value="1"/>
</dbReference>
<feature type="compositionally biased region" description="Polar residues" evidence="7">
    <location>
        <begin position="304"/>
        <end position="314"/>
    </location>
</feature>